<evidence type="ECO:0000313" key="4">
    <source>
        <dbReference type="EMBL" id="VDI20293.1"/>
    </source>
</evidence>
<dbReference type="OrthoDB" id="19132at2759"/>
<dbReference type="Pfam" id="PF01344">
    <property type="entry name" value="Kelch_1"/>
    <property type="match status" value="4"/>
</dbReference>
<dbReference type="EMBL" id="UYJE01003557">
    <property type="protein sequence ID" value="VDI20293.1"/>
    <property type="molecule type" value="Genomic_DNA"/>
</dbReference>
<dbReference type="Gene3D" id="1.25.40.420">
    <property type="match status" value="1"/>
</dbReference>
<protein>
    <submittedName>
        <fullName evidence="4">Kelch-like protein 24/35</fullName>
    </submittedName>
</protein>
<comment type="caution">
    <text evidence="4">The sequence shown here is derived from an EMBL/GenBank/DDBJ whole genome shotgun (WGS) entry which is preliminary data.</text>
</comment>
<evidence type="ECO:0000259" key="3">
    <source>
        <dbReference type="PROSITE" id="PS50097"/>
    </source>
</evidence>
<accession>A0A8B6DL17</accession>
<dbReference type="SMART" id="SM00612">
    <property type="entry name" value="Kelch"/>
    <property type="match status" value="5"/>
</dbReference>
<dbReference type="InterPro" id="IPR011333">
    <property type="entry name" value="SKP1/BTB/POZ_sf"/>
</dbReference>
<dbReference type="PANTHER" id="PTHR45632:SF3">
    <property type="entry name" value="KELCH-LIKE PROTEIN 32"/>
    <property type="match status" value="1"/>
</dbReference>
<proteinExistence type="predicted"/>
<dbReference type="Gene3D" id="3.30.710.10">
    <property type="entry name" value="Potassium Channel Kv1.1, Chain A"/>
    <property type="match status" value="1"/>
</dbReference>
<dbReference type="InterPro" id="IPR006652">
    <property type="entry name" value="Kelch_1"/>
</dbReference>
<reference evidence="4" key="1">
    <citation type="submission" date="2018-11" db="EMBL/GenBank/DDBJ databases">
        <authorList>
            <person name="Alioto T."/>
            <person name="Alioto T."/>
        </authorList>
    </citation>
    <scope>NUCLEOTIDE SEQUENCE</scope>
</reference>
<name>A0A8B6DL17_MYTGA</name>
<dbReference type="InterPro" id="IPR017096">
    <property type="entry name" value="BTB-kelch_protein"/>
</dbReference>
<evidence type="ECO:0000313" key="5">
    <source>
        <dbReference type="Proteomes" id="UP000596742"/>
    </source>
</evidence>
<dbReference type="InterPro" id="IPR000210">
    <property type="entry name" value="BTB/POZ_dom"/>
</dbReference>
<dbReference type="SMART" id="SM00875">
    <property type="entry name" value="BACK"/>
    <property type="match status" value="1"/>
</dbReference>
<dbReference type="SUPFAM" id="SSF117281">
    <property type="entry name" value="Kelch motif"/>
    <property type="match status" value="1"/>
</dbReference>
<dbReference type="InterPro" id="IPR015915">
    <property type="entry name" value="Kelch-typ_b-propeller"/>
</dbReference>
<dbReference type="AlphaFoldDB" id="A0A8B6DL17"/>
<sequence>MDIEAEDGAQSLFSRHHDFSDNSRLSDYSSPEHSESLITNFETFRIEGGYSDVTLVVDGKHFPCHRVILAAGSRYFKSMFSSGMEECRKNKIDLQQVDSNVFEYVLHFIYTGRVQITTPILQDLFQQAYMFQIEPLVNLCVKFFKENMNESNCLAALMLADTHAHSQLYEISKELACFHFKTIVNDDDFCRLSLQCVMDVLCDRRLRCDGEHQVFEMAIKWLDADGNEGRRKNFRFKILEAVKFPMIKKEYLLDIVSKSPHVMQDEKGMKLYEEAITYHMVPSRRHMLNSFQITPRLTSSNHETAILLGGRLADGLSIDVESFRSDTGEFTSLKPLPFKKRNEFTASVIGNDIYVSGGLRSAEFWKYDSGFETWLRGPSLQTARRRHAMAAQQDSLYVLGGFDEDMVLKSVEKWTNGSSWMQAGSLCHAVENMGFVAHDKHIYLFGGKNNDEIVTNTVQCYDTTMETCTILSQPLPACDMCLGSTVLNKQIYVIGLEGAFRYTPETEIWEILPELICPRDFVSVAVIDEKLYTFGGRRRGAKDRLYTDIIECFDPKKNAWEKVGTIPVPMYSYGCVRIFLNEKPHSD</sequence>
<dbReference type="Proteomes" id="UP000596742">
    <property type="component" value="Unassembled WGS sequence"/>
</dbReference>
<dbReference type="Pfam" id="PF07707">
    <property type="entry name" value="BACK"/>
    <property type="match status" value="1"/>
</dbReference>
<organism evidence="4 5">
    <name type="scientific">Mytilus galloprovincialis</name>
    <name type="common">Mediterranean mussel</name>
    <dbReference type="NCBI Taxonomy" id="29158"/>
    <lineage>
        <taxon>Eukaryota</taxon>
        <taxon>Metazoa</taxon>
        <taxon>Spiralia</taxon>
        <taxon>Lophotrochozoa</taxon>
        <taxon>Mollusca</taxon>
        <taxon>Bivalvia</taxon>
        <taxon>Autobranchia</taxon>
        <taxon>Pteriomorphia</taxon>
        <taxon>Mytilida</taxon>
        <taxon>Mytiloidea</taxon>
        <taxon>Mytilidae</taxon>
        <taxon>Mytilinae</taxon>
        <taxon>Mytilus</taxon>
    </lineage>
</organism>
<keyword evidence="5" id="KW-1185">Reference proteome</keyword>
<keyword evidence="1" id="KW-0880">Kelch repeat</keyword>
<dbReference type="SMART" id="SM00225">
    <property type="entry name" value="BTB"/>
    <property type="match status" value="1"/>
</dbReference>
<dbReference type="PIRSF" id="PIRSF037037">
    <property type="entry name" value="Kelch-like_protein_gigaxonin"/>
    <property type="match status" value="1"/>
</dbReference>
<feature type="domain" description="BTB" evidence="3">
    <location>
        <begin position="51"/>
        <end position="118"/>
    </location>
</feature>
<dbReference type="SUPFAM" id="SSF54695">
    <property type="entry name" value="POZ domain"/>
    <property type="match status" value="1"/>
</dbReference>
<evidence type="ECO:0000256" key="2">
    <source>
        <dbReference type="ARBA" id="ARBA00022737"/>
    </source>
</evidence>
<dbReference type="Pfam" id="PF00651">
    <property type="entry name" value="BTB"/>
    <property type="match status" value="1"/>
</dbReference>
<dbReference type="PROSITE" id="PS50097">
    <property type="entry name" value="BTB"/>
    <property type="match status" value="1"/>
</dbReference>
<gene>
    <name evidence="4" type="ORF">MGAL_10B047617</name>
</gene>
<keyword evidence="2" id="KW-0677">Repeat</keyword>
<dbReference type="Gene3D" id="2.120.10.80">
    <property type="entry name" value="Kelch-type beta propeller"/>
    <property type="match status" value="2"/>
</dbReference>
<dbReference type="PANTHER" id="PTHR45632">
    <property type="entry name" value="LD33804P"/>
    <property type="match status" value="1"/>
</dbReference>
<dbReference type="InterPro" id="IPR011705">
    <property type="entry name" value="BACK"/>
</dbReference>
<evidence type="ECO:0000256" key="1">
    <source>
        <dbReference type="ARBA" id="ARBA00022441"/>
    </source>
</evidence>